<keyword evidence="2" id="KW-1185">Reference proteome</keyword>
<proteinExistence type="predicted"/>
<evidence type="ECO:0000313" key="2">
    <source>
        <dbReference type="Proteomes" id="UP000657006"/>
    </source>
</evidence>
<evidence type="ECO:0000313" key="1">
    <source>
        <dbReference type="EMBL" id="MBC8542785.1"/>
    </source>
</evidence>
<comment type="caution">
    <text evidence="1">The sequence shown here is derived from an EMBL/GenBank/DDBJ whole genome shotgun (WGS) entry which is preliminary data.</text>
</comment>
<organism evidence="1 2">
    <name type="scientific">Bianquea renquensis</name>
    <dbReference type="NCBI Taxonomy" id="2763661"/>
    <lineage>
        <taxon>Bacteria</taxon>
        <taxon>Bacillati</taxon>
        <taxon>Bacillota</taxon>
        <taxon>Clostridia</taxon>
        <taxon>Eubacteriales</taxon>
        <taxon>Bianqueaceae</taxon>
        <taxon>Bianquea</taxon>
    </lineage>
</organism>
<name>A0A926DPH0_9FIRM</name>
<reference evidence="1" key="1">
    <citation type="submission" date="2020-08" db="EMBL/GenBank/DDBJ databases">
        <title>Genome public.</title>
        <authorList>
            <person name="Liu C."/>
            <person name="Sun Q."/>
        </authorList>
    </citation>
    <scope>NUCLEOTIDE SEQUENCE</scope>
    <source>
        <strain evidence="1">NSJ-32</strain>
    </source>
</reference>
<dbReference type="Proteomes" id="UP000657006">
    <property type="component" value="Unassembled WGS sequence"/>
</dbReference>
<sequence length="146" mass="16001">MMRYTFKAFFQDPDEADLAYGRLRERGLVEDVQIQSRPTEKNERHTLDLYGQASATTAAAALSSSMLLPIGLGYGWDPAMTSAASSYSVPPAAISALADSLGDWRDEDQGQSVTLYGHCQEQHLAGLNECVRRHGATRLLTSKTTF</sequence>
<dbReference type="AlphaFoldDB" id="A0A926DPH0"/>
<gene>
    <name evidence="1" type="ORF">H8730_04385</name>
</gene>
<accession>A0A926DPH0</accession>
<protein>
    <submittedName>
        <fullName evidence="1">Uncharacterized protein</fullName>
    </submittedName>
</protein>
<dbReference type="RefSeq" id="WP_249289462.1">
    <property type="nucleotide sequence ID" value="NZ_JACRSQ010000004.1"/>
</dbReference>
<dbReference type="EMBL" id="JACRSQ010000004">
    <property type="protein sequence ID" value="MBC8542785.1"/>
    <property type="molecule type" value="Genomic_DNA"/>
</dbReference>